<dbReference type="RefSeq" id="WP_377341927.1">
    <property type="nucleotide sequence ID" value="NZ_JBHLUE010000019.1"/>
</dbReference>
<organism evidence="2 3">
    <name type="scientific">Plantactinospora siamensis</name>
    <dbReference type="NCBI Taxonomy" id="555372"/>
    <lineage>
        <taxon>Bacteria</taxon>
        <taxon>Bacillati</taxon>
        <taxon>Actinomycetota</taxon>
        <taxon>Actinomycetes</taxon>
        <taxon>Micromonosporales</taxon>
        <taxon>Micromonosporaceae</taxon>
        <taxon>Plantactinospora</taxon>
    </lineage>
</organism>
<feature type="region of interest" description="Disordered" evidence="1">
    <location>
        <begin position="130"/>
        <end position="164"/>
    </location>
</feature>
<gene>
    <name evidence="2" type="ORF">ACFFHU_22390</name>
</gene>
<dbReference type="EMBL" id="JBHLUE010000019">
    <property type="protein sequence ID" value="MFC0566875.1"/>
    <property type="molecule type" value="Genomic_DNA"/>
</dbReference>
<proteinExistence type="predicted"/>
<sequence length="207" mass="22592">MPWPVLLDAHPRAATWSLGERVTTRLSWLDHPELPDDLVLRQVVFRVSPLQDADGRPWAQLITAGDLLAVRAGDHRGGEVALDGCLGVDAYLGLIGDLPATTGVVRRVRVVHDLCDLDTEGWVRRPGHVRLTDVPDASPGRLRTDTSGADPAPPEQERVPGGIRFLSPAQYAGRAGDRLTAPRWQPRGFLVDLDVPQPGPRRWGNAP</sequence>
<evidence type="ECO:0000313" key="3">
    <source>
        <dbReference type="Proteomes" id="UP001589894"/>
    </source>
</evidence>
<comment type="caution">
    <text evidence="2">The sequence shown here is derived from an EMBL/GenBank/DDBJ whole genome shotgun (WGS) entry which is preliminary data.</text>
</comment>
<keyword evidence="3" id="KW-1185">Reference proteome</keyword>
<protein>
    <submittedName>
        <fullName evidence="2">Uncharacterized protein</fullName>
    </submittedName>
</protein>
<feature type="region of interest" description="Disordered" evidence="1">
    <location>
        <begin position="187"/>
        <end position="207"/>
    </location>
</feature>
<reference evidence="2 3" key="1">
    <citation type="submission" date="2024-09" db="EMBL/GenBank/DDBJ databases">
        <authorList>
            <person name="Sun Q."/>
            <person name="Mori K."/>
        </authorList>
    </citation>
    <scope>NUCLEOTIDE SEQUENCE [LARGE SCALE GENOMIC DNA]</scope>
    <source>
        <strain evidence="2 3">TBRC 2205</strain>
    </source>
</reference>
<dbReference type="Proteomes" id="UP001589894">
    <property type="component" value="Unassembled WGS sequence"/>
</dbReference>
<evidence type="ECO:0000313" key="2">
    <source>
        <dbReference type="EMBL" id="MFC0566875.1"/>
    </source>
</evidence>
<name>A0ABV6P1H2_9ACTN</name>
<accession>A0ABV6P1H2</accession>
<evidence type="ECO:0000256" key="1">
    <source>
        <dbReference type="SAM" id="MobiDB-lite"/>
    </source>
</evidence>